<sequence length="61" mass="6453">MISAGEDIVGKASSGRAPISKLPHRPSVGARLERAAKRGDPTLQEPCVQPELDQSSMAELI</sequence>
<name>A0A1V9X186_9ACAR</name>
<protein>
    <submittedName>
        <fullName evidence="2">Uncharacterized protein</fullName>
    </submittedName>
</protein>
<dbReference type="InParanoid" id="A0A1V9X186"/>
<accession>A0A1V9X186</accession>
<proteinExistence type="predicted"/>
<feature type="compositionally biased region" description="Polar residues" evidence="1">
    <location>
        <begin position="52"/>
        <end position="61"/>
    </location>
</feature>
<keyword evidence="3" id="KW-1185">Reference proteome</keyword>
<comment type="caution">
    <text evidence="2">The sequence shown here is derived from an EMBL/GenBank/DDBJ whole genome shotgun (WGS) entry which is preliminary data.</text>
</comment>
<evidence type="ECO:0000313" key="3">
    <source>
        <dbReference type="Proteomes" id="UP000192247"/>
    </source>
</evidence>
<organism evidence="2 3">
    <name type="scientific">Tropilaelaps mercedesae</name>
    <dbReference type="NCBI Taxonomy" id="418985"/>
    <lineage>
        <taxon>Eukaryota</taxon>
        <taxon>Metazoa</taxon>
        <taxon>Ecdysozoa</taxon>
        <taxon>Arthropoda</taxon>
        <taxon>Chelicerata</taxon>
        <taxon>Arachnida</taxon>
        <taxon>Acari</taxon>
        <taxon>Parasitiformes</taxon>
        <taxon>Mesostigmata</taxon>
        <taxon>Gamasina</taxon>
        <taxon>Dermanyssoidea</taxon>
        <taxon>Laelapidae</taxon>
        <taxon>Tropilaelaps</taxon>
    </lineage>
</organism>
<evidence type="ECO:0000313" key="2">
    <source>
        <dbReference type="EMBL" id="OQR67247.1"/>
    </source>
</evidence>
<gene>
    <name evidence="2" type="ORF">BIW11_02234</name>
</gene>
<evidence type="ECO:0000256" key="1">
    <source>
        <dbReference type="SAM" id="MobiDB-lite"/>
    </source>
</evidence>
<feature type="region of interest" description="Disordered" evidence="1">
    <location>
        <begin position="1"/>
        <end position="61"/>
    </location>
</feature>
<dbReference type="Proteomes" id="UP000192247">
    <property type="component" value="Unassembled WGS sequence"/>
</dbReference>
<dbReference type="EMBL" id="MNPL01029438">
    <property type="protein sequence ID" value="OQR67247.1"/>
    <property type="molecule type" value="Genomic_DNA"/>
</dbReference>
<dbReference type="AlphaFoldDB" id="A0A1V9X186"/>
<reference evidence="2 3" key="1">
    <citation type="journal article" date="2017" name="Gigascience">
        <title>Draft genome of the honey bee ectoparasitic mite, Tropilaelaps mercedesae, is shaped by the parasitic life history.</title>
        <authorList>
            <person name="Dong X."/>
            <person name="Armstrong S.D."/>
            <person name="Xia D."/>
            <person name="Makepeace B.L."/>
            <person name="Darby A.C."/>
            <person name="Kadowaki T."/>
        </authorList>
    </citation>
    <scope>NUCLEOTIDE SEQUENCE [LARGE SCALE GENOMIC DNA]</scope>
    <source>
        <strain evidence="2">Wuxi-XJTLU</strain>
    </source>
</reference>
<feature type="compositionally biased region" description="Basic and acidic residues" evidence="1">
    <location>
        <begin position="31"/>
        <end position="40"/>
    </location>
</feature>